<keyword evidence="1 3" id="KW-0808">Transferase</keyword>
<name>A7NN10_ROSCS</name>
<dbReference type="RefSeq" id="WP_012121366.1">
    <property type="nucleotide sequence ID" value="NC_009767.1"/>
</dbReference>
<proteinExistence type="predicted"/>
<dbReference type="STRING" id="383372.Rcas_2880"/>
<keyword evidence="4" id="KW-1185">Reference proteome</keyword>
<dbReference type="Pfam" id="PF01648">
    <property type="entry name" value="ACPS"/>
    <property type="match status" value="1"/>
</dbReference>
<accession>A7NN10</accession>
<evidence type="ECO:0000256" key="1">
    <source>
        <dbReference type="ARBA" id="ARBA00022679"/>
    </source>
</evidence>
<protein>
    <submittedName>
        <fullName evidence="3">Phosphopantetheinyl transferase-like protein</fullName>
    </submittedName>
</protein>
<dbReference type="InterPro" id="IPR008278">
    <property type="entry name" value="4-PPantetheinyl_Trfase_dom"/>
</dbReference>
<dbReference type="OrthoDB" id="3520099at2"/>
<reference evidence="3 4" key="1">
    <citation type="submission" date="2007-08" db="EMBL/GenBank/DDBJ databases">
        <title>Complete sequence of Roseiflexus castenholzii DSM 13941.</title>
        <authorList>
            <consortium name="US DOE Joint Genome Institute"/>
            <person name="Copeland A."/>
            <person name="Lucas S."/>
            <person name="Lapidus A."/>
            <person name="Barry K."/>
            <person name="Glavina del Rio T."/>
            <person name="Dalin E."/>
            <person name="Tice H."/>
            <person name="Pitluck S."/>
            <person name="Thompson L.S."/>
            <person name="Brettin T."/>
            <person name="Bruce D."/>
            <person name="Detter J.C."/>
            <person name="Han C."/>
            <person name="Tapia R."/>
            <person name="Schmutz J."/>
            <person name="Larimer F."/>
            <person name="Land M."/>
            <person name="Hauser L."/>
            <person name="Kyrpides N."/>
            <person name="Mikhailova N."/>
            <person name="Bryant D.A."/>
            <person name="Hanada S."/>
            <person name="Tsukatani Y."/>
            <person name="Richardson P."/>
        </authorList>
    </citation>
    <scope>NUCLEOTIDE SEQUENCE [LARGE SCALE GENOMIC DNA]</scope>
    <source>
        <strain evidence="4">DSM 13941 / HLO8</strain>
    </source>
</reference>
<organism evidence="3 4">
    <name type="scientific">Roseiflexus castenholzii (strain DSM 13941 / HLO8)</name>
    <dbReference type="NCBI Taxonomy" id="383372"/>
    <lineage>
        <taxon>Bacteria</taxon>
        <taxon>Bacillati</taxon>
        <taxon>Chloroflexota</taxon>
        <taxon>Chloroflexia</taxon>
        <taxon>Chloroflexales</taxon>
        <taxon>Roseiflexineae</taxon>
        <taxon>Roseiflexaceae</taxon>
        <taxon>Roseiflexus</taxon>
    </lineage>
</organism>
<dbReference type="InterPro" id="IPR037143">
    <property type="entry name" value="4-PPantetheinyl_Trfase_dom_sf"/>
</dbReference>
<evidence type="ECO:0000313" key="4">
    <source>
        <dbReference type="Proteomes" id="UP000000263"/>
    </source>
</evidence>
<dbReference type="Gene3D" id="3.90.470.20">
    <property type="entry name" value="4'-phosphopantetheinyl transferase domain"/>
    <property type="match status" value="2"/>
</dbReference>
<dbReference type="EMBL" id="CP000804">
    <property type="protein sequence ID" value="ABU58942.1"/>
    <property type="molecule type" value="Genomic_DNA"/>
</dbReference>
<dbReference type="HOGENOM" id="CLU_1193565_0_0_0"/>
<evidence type="ECO:0000313" key="3">
    <source>
        <dbReference type="EMBL" id="ABU58942.1"/>
    </source>
</evidence>
<dbReference type="eggNOG" id="COG2091">
    <property type="taxonomic scope" value="Bacteria"/>
</dbReference>
<evidence type="ECO:0000259" key="2">
    <source>
        <dbReference type="Pfam" id="PF01648"/>
    </source>
</evidence>
<dbReference type="GO" id="GO:0008897">
    <property type="term" value="F:holo-[acyl-carrier-protein] synthase activity"/>
    <property type="evidence" value="ECO:0007669"/>
    <property type="project" value="InterPro"/>
</dbReference>
<dbReference type="AlphaFoldDB" id="A7NN10"/>
<dbReference type="SUPFAM" id="SSF56214">
    <property type="entry name" value="4'-phosphopantetheinyl transferase"/>
    <property type="match status" value="2"/>
</dbReference>
<dbReference type="Proteomes" id="UP000000263">
    <property type="component" value="Chromosome"/>
</dbReference>
<feature type="domain" description="4'-phosphopantetheinyl transferase" evidence="2">
    <location>
        <begin position="122"/>
        <end position="190"/>
    </location>
</feature>
<gene>
    <name evidence="3" type="ordered locus">Rcas_2880</name>
</gene>
<dbReference type="GO" id="GO:0000287">
    <property type="term" value="F:magnesium ion binding"/>
    <property type="evidence" value="ECO:0007669"/>
    <property type="project" value="InterPro"/>
</dbReference>
<sequence>MLYWLTQTLADHPALARAEAPEGLLSGAEEAQFGALIREKRRRDWLLGRWTAKHLAAHYIELVTGRRPALRDIVILTDPDGAPRLQSQNGDASIIDRLAISISHSRDHAFCVLTDIPGYAPGADIEYVEPRAPGFVTDFFTDVEIACVHHAPPSAQPLLTTVIWSAKEAALKSLRCGLTVDTRRIVCLPDEPTADGWAPVIVRCHPELNAYVHRGWWRQMGGFVLTLATADIGRPMKTAVPIAEARRNGDGVSP</sequence>
<dbReference type="KEGG" id="rca:Rcas_2880"/>